<feature type="compositionally biased region" description="Polar residues" evidence="9">
    <location>
        <begin position="445"/>
        <end position="465"/>
    </location>
</feature>
<feature type="region of interest" description="Disordered" evidence="9">
    <location>
        <begin position="437"/>
        <end position="583"/>
    </location>
</feature>
<keyword evidence="5 8" id="KW-0863">Zinc-finger</keyword>
<dbReference type="EMBL" id="ML978072">
    <property type="protein sequence ID" value="KAF2012483.1"/>
    <property type="molecule type" value="Genomic_DNA"/>
</dbReference>
<accession>A0A6A5XHN7</accession>
<protein>
    <submittedName>
        <fullName evidence="12">E3 SUMO-protein ligase PIAS1</fullName>
    </submittedName>
</protein>
<dbReference type="InterPro" id="IPR004181">
    <property type="entry name" value="Znf_MIZ"/>
</dbReference>
<keyword evidence="7" id="KW-0862">Zinc</keyword>
<dbReference type="OrthoDB" id="28127at2759"/>
<feature type="domain" description="SP-RING-type" evidence="10">
    <location>
        <begin position="300"/>
        <end position="381"/>
    </location>
</feature>
<evidence type="ECO:0000256" key="5">
    <source>
        <dbReference type="ARBA" id="ARBA00022771"/>
    </source>
</evidence>
<gene>
    <name evidence="12" type="ORF">BU24DRAFT_252907</name>
</gene>
<keyword evidence="6" id="KW-0833">Ubl conjugation pathway</keyword>
<evidence type="ECO:0000256" key="4">
    <source>
        <dbReference type="ARBA" id="ARBA00022723"/>
    </source>
</evidence>
<feature type="region of interest" description="Disordered" evidence="9">
    <location>
        <begin position="70"/>
        <end position="120"/>
    </location>
</feature>
<dbReference type="InterPro" id="IPR038654">
    <property type="entry name" value="PINIT_sf"/>
</dbReference>
<evidence type="ECO:0000256" key="1">
    <source>
        <dbReference type="ARBA" id="ARBA00004718"/>
    </source>
</evidence>
<dbReference type="PROSITE" id="PS51466">
    <property type="entry name" value="PINIT"/>
    <property type="match status" value="1"/>
</dbReference>
<evidence type="ECO:0000256" key="9">
    <source>
        <dbReference type="SAM" id="MobiDB-lite"/>
    </source>
</evidence>
<feature type="compositionally biased region" description="Low complexity" evidence="9">
    <location>
        <begin position="85"/>
        <end position="120"/>
    </location>
</feature>
<dbReference type="InterPro" id="IPR031141">
    <property type="entry name" value="SIZ1/2_SP-RING"/>
</dbReference>
<dbReference type="AlphaFoldDB" id="A0A6A5XHN7"/>
<dbReference type="GO" id="GO:0061665">
    <property type="term" value="F:SUMO ligase activity"/>
    <property type="evidence" value="ECO:0007669"/>
    <property type="project" value="TreeGrafter"/>
</dbReference>
<dbReference type="GeneID" id="54279804"/>
<organism evidence="12 13">
    <name type="scientific">Aaosphaeria arxii CBS 175.79</name>
    <dbReference type="NCBI Taxonomy" id="1450172"/>
    <lineage>
        <taxon>Eukaryota</taxon>
        <taxon>Fungi</taxon>
        <taxon>Dikarya</taxon>
        <taxon>Ascomycota</taxon>
        <taxon>Pezizomycotina</taxon>
        <taxon>Dothideomycetes</taxon>
        <taxon>Pleosporomycetidae</taxon>
        <taxon>Pleosporales</taxon>
        <taxon>Pleosporales incertae sedis</taxon>
        <taxon>Aaosphaeria</taxon>
    </lineage>
</organism>
<keyword evidence="3" id="KW-0808">Transferase</keyword>
<name>A0A6A5XHN7_9PLEO</name>
<evidence type="ECO:0000256" key="3">
    <source>
        <dbReference type="ARBA" id="ARBA00022679"/>
    </source>
</evidence>
<proteinExistence type="inferred from homology"/>
<dbReference type="CDD" id="cd16792">
    <property type="entry name" value="SP-RING_Siz-like"/>
    <property type="match status" value="1"/>
</dbReference>
<sequence>MASNSLDVTAMAVTARTKTLVNNVLKRICKEEGQIQSGNKVHLQSRIIGMINRAAINNDAETLNRLRYRVHNNGSAPPPGTDLTSLSAPSQSSASMSGYNNMSNGYGQQSSQSNQTYSSHSLGAGSTTLFKTSPFYQIRELLFSGITLEASPSHRQSVNKPLPLTEATCTRLKTDPSMRLLLFSAPDQPLSQFSRIDVAFPSQIEVKINGDEVKANYKGLKNKPGSTRPADITDLMRKVANYRNSLQITYALTQKGSPQKFNFYIYLVRKDTIDELAKKIQQRNVITKASVLNEMRKKADDPDIEVGSVNLSLKDPISTLRISMPIRSTVCSHNQCFDAESFLQLQEQAPTWTCPICNKSVSYEGLAVDEYVQEILSEVSRSTDQVTIDPMGNWSRGNKNENGSSRTSGYLGGYNPSEGDDDDDLVEIVEPRDRVAAIKSEAVPTPQSLAQTPPLQSREPSNTPRGQKRKSEVIDLTLSDDDEPVRPAKKVAYSTPNSLPDPSRRYQTANYGSASLHSRPQQPSPVRHRMGSASGQDQLPPLSHTPSQQQHHIQYAYRPPTEVHGYPGHASNYPTYANLDGSP</sequence>
<evidence type="ECO:0000259" key="10">
    <source>
        <dbReference type="PROSITE" id="PS51044"/>
    </source>
</evidence>
<evidence type="ECO:0000259" key="11">
    <source>
        <dbReference type="PROSITE" id="PS51466"/>
    </source>
</evidence>
<dbReference type="InterPro" id="IPR013083">
    <property type="entry name" value="Znf_RING/FYVE/PHD"/>
</dbReference>
<evidence type="ECO:0000256" key="7">
    <source>
        <dbReference type="ARBA" id="ARBA00022833"/>
    </source>
</evidence>
<keyword evidence="13" id="KW-1185">Reference proteome</keyword>
<keyword evidence="4" id="KW-0479">Metal-binding</keyword>
<feature type="region of interest" description="Disordered" evidence="9">
    <location>
        <begin position="380"/>
        <end position="424"/>
    </location>
</feature>
<keyword evidence="12" id="KW-0436">Ligase</keyword>
<evidence type="ECO:0000256" key="2">
    <source>
        <dbReference type="ARBA" id="ARBA00005383"/>
    </source>
</evidence>
<dbReference type="Gene3D" id="2.60.120.780">
    <property type="entry name" value="PINIT domain"/>
    <property type="match status" value="1"/>
</dbReference>
<dbReference type="UniPathway" id="UPA00886"/>
<comment type="similarity">
    <text evidence="2">Belongs to the PIAS family.</text>
</comment>
<dbReference type="GO" id="GO:0000785">
    <property type="term" value="C:chromatin"/>
    <property type="evidence" value="ECO:0007669"/>
    <property type="project" value="TreeGrafter"/>
</dbReference>
<dbReference type="PANTHER" id="PTHR10782">
    <property type="entry name" value="ZINC FINGER MIZ DOMAIN-CONTAINING PROTEIN"/>
    <property type="match status" value="1"/>
</dbReference>
<dbReference type="GO" id="GO:0016925">
    <property type="term" value="P:protein sumoylation"/>
    <property type="evidence" value="ECO:0007669"/>
    <property type="project" value="UniProtKB-UniPathway"/>
</dbReference>
<dbReference type="Gene3D" id="3.30.40.10">
    <property type="entry name" value="Zinc/RING finger domain, C3HC4 (zinc finger)"/>
    <property type="match status" value="1"/>
</dbReference>
<comment type="pathway">
    <text evidence="1">Protein modification; protein sumoylation.</text>
</comment>
<evidence type="ECO:0000313" key="12">
    <source>
        <dbReference type="EMBL" id="KAF2012483.1"/>
    </source>
</evidence>
<dbReference type="Pfam" id="PF14324">
    <property type="entry name" value="PINIT"/>
    <property type="match status" value="1"/>
</dbReference>
<reference evidence="12" key="1">
    <citation type="journal article" date="2020" name="Stud. Mycol.">
        <title>101 Dothideomycetes genomes: a test case for predicting lifestyles and emergence of pathogens.</title>
        <authorList>
            <person name="Haridas S."/>
            <person name="Albert R."/>
            <person name="Binder M."/>
            <person name="Bloem J."/>
            <person name="Labutti K."/>
            <person name="Salamov A."/>
            <person name="Andreopoulos B."/>
            <person name="Baker S."/>
            <person name="Barry K."/>
            <person name="Bills G."/>
            <person name="Bluhm B."/>
            <person name="Cannon C."/>
            <person name="Castanera R."/>
            <person name="Culley D."/>
            <person name="Daum C."/>
            <person name="Ezra D."/>
            <person name="Gonzalez J."/>
            <person name="Henrissat B."/>
            <person name="Kuo A."/>
            <person name="Liang C."/>
            <person name="Lipzen A."/>
            <person name="Lutzoni F."/>
            <person name="Magnuson J."/>
            <person name="Mondo S."/>
            <person name="Nolan M."/>
            <person name="Ohm R."/>
            <person name="Pangilinan J."/>
            <person name="Park H.-J."/>
            <person name="Ramirez L."/>
            <person name="Alfaro M."/>
            <person name="Sun H."/>
            <person name="Tritt A."/>
            <person name="Yoshinaga Y."/>
            <person name="Zwiers L.-H."/>
            <person name="Turgeon B."/>
            <person name="Goodwin S."/>
            <person name="Spatafora J."/>
            <person name="Crous P."/>
            <person name="Grigoriev I."/>
        </authorList>
    </citation>
    <scope>NUCLEOTIDE SEQUENCE</scope>
    <source>
        <strain evidence="12">CBS 175.79</strain>
    </source>
</reference>
<feature type="domain" description="PINIT" evidence="11">
    <location>
        <begin position="114"/>
        <end position="271"/>
    </location>
</feature>
<evidence type="ECO:0000256" key="6">
    <source>
        <dbReference type="ARBA" id="ARBA00022786"/>
    </source>
</evidence>
<dbReference type="Proteomes" id="UP000799778">
    <property type="component" value="Unassembled WGS sequence"/>
</dbReference>
<dbReference type="RefSeq" id="XP_033380822.1">
    <property type="nucleotide sequence ID" value="XM_033522407.1"/>
</dbReference>
<dbReference type="InterPro" id="IPR023321">
    <property type="entry name" value="PINIT"/>
</dbReference>
<feature type="compositionally biased region" description="Polar residues" evidence="9">
    <location>
        <begin position="494"/>
        <end position="521"/>
    </location>
</feature>
<evidence type="ECO:0000313" key="13">
    <source>
        <dbReference type="Proteomes" id="UP000799778"/>
    </source>
</evidence>
<dbReference type="GO" id="GO:0016874">
    <property type="term" value="F:ligase activity"/>
    <property type="evidence" value="ECO:0007669"/>
    <property type="project" value="UniProtKB-KW"/>
</dbReference>
<feature type="compositionally biased region" description="Polar residues" evidence="9">
    <location>
        <begin position="395"/>
        <end position="408"/>
    </location>
</feature>
<dbReference type="Pfam" id="PF02891">
    <property type="entry name" value="zf-MIZ"/>
    <property type="match status" value="1"/>
</dbReference>
<dbReference type="PROSITE" id="PS51044">
    <property type="entry name" value="ZF_SP_RING"/>
    <property type="match status" value="1"/>
</dbReference>
<dbReference type="GO" id="GO:0008270">
    <property type="term" value="F:zinc ion binding"/>
    <property type="evidence" value="ECO:0007669"/>
    <property type="project" value="UniProtKB-KW"/>
</dbReference>
<dbReference type="PANTHER" id="PTHR10782:SF4">
    <property type="entry name" value="TONALLI, ISOFORM E"/>
    <property type="match status" value="1"/>
</dbReference>
<evidence type="ECO:0000256" key="8">
    <source>
        <dbReference type="PROSITE-ProRule" id="PRU00452"/>
    </source>
</evidence>